<sequence>MSQARLLEAVQRLIRLVEKKELKEPEILLQAKEIMRDLVSQDDWLDETFARPHPEYYQQYLLYGDPLDRFSLVSFVWAGGQNTPVHDHTVWGVIGMLRGAETEKHFAFNEENILQETGKVTTLSQGDVACVSPSIGDIHQVSNAFQDQTSISIHLYGGNIGKIQRHVFYPGTPERKSFISGYSSNVTANLWVK</sequence>
<dbReference type="Pfam" id="PF05995">
    <property type="entry name" value="CDO_I"/>
    <property type="match status" value="1"/>
</dbReference>
<keyword evidence="1" id="KW-0479">Metal-binding</keyword>
<proteinExistence type="predicted"/>
<comment type="caution">
    <text evidence="5">The sequence shown here is derived from an EMBL/GenBank/DDBJ whole genome shotgun (WGS) entry which is preliminary data.</text>
</comment>
<dbReference type="PANTHER" id="PTHR12918">
    <property type="entry name" value="CYSTEINE DIOXYGENASE"/>
    <property type="match status" value="1"/>
</dbReference>
<evidence type="ECO:0000256" key="1">
    <source>
        <dbReference type="ARBA" id="ARBA00022723"/>
    </source>
</evidence>
<evidence type="ECO:0000256" key="2">
    <source>
        <dbReference type="ARBA" id="ARBA00022964"/>
    </source>
</evidence>
<dbReference type="Proteomes" id="UP000722165">
    <property type="component" value="Unassembled WGS sequence"/>
</dbReference>
<evidence type="ECO:0000313" key="5">
    <source>
        <dbReference type="EMBL" id="MBV4397775.1"/>
    </source>
</evidence>
<keyword evidence="3" id="KW-0560">Oxidoreductase</keyword>
<dbReference type="EMBL" id="JAHSPR010000008">
    <property type="protein sequence ID" value="MBV4397775.1"/>
    <property type="molecule type" value="Genomic_DNA"/>
</dbReference>
<keyword evidence="2 5" id="KW-0223">Dioxygenase</keyword>
<evidence type="ECO:0000256" key="4">
    <source>
        <dbReference type="ARBA" id="ARBA00023004"/>
    </source>
</evidence>
<dbReference type="InterPro" id="IPR010300">
    <property type="entry name" value="CDO_1"/>
</dbReference>
<accession>A0ABS6NQ64</accession>
<organism evidence="5 6">
    <name type="scientific">Advenella alkanexedens</name>
    <dbReference type="NCBI Taxonomy" id="1481665"/>
    <lineage>
        <taxon>Bacteria</taxon>
        <taxon>Pseudomonadati</taxon>
        <taxon>Pseudomonadota</taxon>
        <taxon>Betaproteobacteria</taxon>
        <taxon>Burkholderiales</taxon>
        <taxon>Alcaligenaceae</taxon>
    </lineage>
</organism>
<dbReference type="RefSeq" id="WP_217735327.1">
    <property type="nucleotide sequence ID" value="NZ_JAHSPR010000008.1"/>
</dbReference>
<evidence type="ECO:0000313" key="6">
    <source>
        <dbReference type="Proteomes" id="UP000722165"/>
    </source>
</evidence>
<dbReference type="GO" id="GO:0051213">
    <property type="term" value="F:dioxygenase activity"/>
    <property type="evidence" value="ECO:0007669"/>
    <property type="project" value="UniProtKB-KW"/>
</dbReference>
<name>A0ABS6NQ64_9BURK</name>
<keyword evidence="6" id="KW-1185">Reference proteome</keyword>
<gene>
    <name evidence="5" type="ORF">KU392_11005</name>
</gene>
<dbReference type="CDD" id="cd10548">
    <property type="entry name" value="cupin_CDO"/>
    <property type="match status" value="1"/>
</dbReference>
<evidence type="ECO:0000256" key="3">
    <source>
        <dbReference type="ARBA" id="ARBA00023002"/>
    </source>
</evidence>
<dbReference type="PANTHER" id="PTHR12918:SF1">
    <property type="entry name" value="CYSTEINE DIOXYGENASE TYPE 1"/>
    <property type="match status" value="1"/>
</dbReference>
<keyword evidence="4" id="KW-0408">Iron</keyword>
<protein>
    <submittedName>
        <fullName evidence="5">Cysteine dioxygenase</fullName>
    </submittedName>
</protein>
<reference evidence="5 6" key="1">
    <citation type="submission" date="2021-06" db="EMBL/GenBank/DDBJ databases">
        <authorList>
            <person name="Lu T."/>
            <person name="Wang Q."/>
            <person name="Han X."/>
        </authorList>
    </citation>
    <scope>NUCLEOTIDE SEQUENCE [LARGE SCALE GENOMIC DNA]</scope>
    <source>
        <strain evidence="5 6">LAM0050</strain>
    </source>
</reference>